<reference evidence="4 5" key="1">
    <citation type="submission" date="2013-11" db="EMBL/GenBank/DDBJ databases">
        <title>Metagenomic analysis of a methanogenic consortium involved in long chain n-alkane degradation.</title>
        <authorList>
            <person name="Davidova I.A."/>
            <person name="Callaghan A.V."/>
            <person name="Wawrik B."/>
            <person name="Pruitt S."/>
            <person name="Marks C."/>
            <person name="Duncan K.E."/>
            <person name="Suflita J.M."/>
        </authorList>
    </citation>
    <scope>NUCLEOTIDE SEQUENCE [LARGE SCALE GENOMIC DNA]</scope>
    <source>
        <strain evidence="4 5">SPR</strain>
    </source>
</reference>
<dbReference type="RefSeq" id="WP_044352436.1">
    <property type="nucleotide sequence ID" value="NZ_AZAC01000067.1"/>
</dbReference>
<evidence type="ECO:0000259" key="3">
    <source>
        <dbReference type="Pfam" id="PF13490"/>
    </source>
</evidence>
<dbReference type="AlphaFoldDB" id="A0A0D2J6E3"/>
<feature type="compositionally biased region" description="Low complexity" evidence="1">
    <location>
        <begin position="183"/>
        <end position="202"/>
    </location>
</feature>
<dbReference type="STRING" id="1429043.X474_26105"/>
<dbReference type="Proteomes" id="UP000032233">
    <property type="component" value="Unassembled WGS sequence"/>
</dbReference>
<organism evidence="4 5">
    <name type="scientific">Dethiosulfatarculus sandiegensis</name>
    <dbReference type="NCBI Taxonomy" id="1429043"/>
    <lineage>
        <taxon>Bacteria</taxon>
        <taxon>Pseudomonadati</taxon>
        <taxon>Thermodesulfobacteriota</taxon>
        <taxon>Desulfarculia</taxon>
        <taxon>Desulfarculales</taxon>
        <taxon>Desulfarculaceae</taxon>
        <taxon>Dethiosulfatarculus</taxon>
    </lineage>
</organism>
<protein>
    <recommendedName>
        <fullName evidence="3">Putative zinc-finger domain-containing protein</fullName>
    </recommendedName>
</protein>
<comment type="caution">
    <text evidence="4">The sequence shown here is derived from an EMBL/GenBank/DDBJ whole genome shotgun (WGS) entry which is preliminary data.</text>
</comment>
<proteinExistence type="predicted"/>
<keyword evidence="2" id="KW-1133">Transmembrane helix</keyword>
<gene>
    <name evidence="4" type="ORF">X474_26105</name>
</gene>
<evidence type="ECO:0000313" key="4">
    <source>
        <dbReference type="EMBL" id="KIX11261.1"/>
    </source>
</evidence>
<feature type="transmembrane region" description="Helical" evidence="2">
    <location>
        <begin position="111"/>
        <end position="129"/>
    </location>
</feature>
<accession>A0A0D2J6E3</accession>
<dbReference type="OrthoDB" id="5461243at2"/>
<feature type="compositionally biased region" description="Basic residues" evidence="1">
    <location>
        <begin position="215"/>
        <end position="227"/>
    </location>
</feature>
<name>A0A0D2J6E3_9BACT</name>
<dbReference type="InterPro" id="IPR041916">
    <property type="entry name" value="Anti_sigma_zinc_sf"/>
</dbReference>
<keyword evidence="2" id="KW-0472">Membrane</keyword>
<dbReference type="InParanoid" id="A0A0D2J6E3"/>
<feature type="region of interest" description="Disordered" evidence="1">
    <location>
        <begin position="144"/>
        <end position="263"/>
    </location>
</feature>
<feature type="domain" description="Putative zinc-finger" evidence="3">
    <location>
        <begin position="23"/>
        <end position="52"/>
    </location>
</feature>
<dbReference type="EMBL" id="AZAC01000067">
    <property type="protein sequence ID" value="KIX11261.1"/>
    <property type="molecule type" value="Genomic_DNA"/>
</dbReference>
<feature type="compositionally biased region" description="Low complexity" evidence="1">
    <location>
        <begin position="149"/>
        <end position="160"/>
    </location>
</feature>
<dbReference type="Gene3D" id="1.10.10.1320">
    <property type="entry name" value="Anti-sigma factor, zinc-finger domain"/>
    <property type="match status" value="1"/>
</dbReference>
<dbReference type="Pfam" id="PF13490">
    <property type="entry name" value="zf-HC2"/>
    <property type="match status" value="1"/>
</dbReference>
<sequence>MPNDLKKQKFNLFGKKDVCPGEEDLAAYMDNRLSAREMAEVQAHLNHCPLCRAVLATTLESSQASSNEAPPKDWMEQAQALVPEDTRPFSSPKSTGSIFQRISRFLTLPRLAPVAVTAAAVVMISFYWVNYQPGHMLLTQKTQQAPLNETPTTEQAATETRQTDAEPSRLPAPKMAAKSKMEAAQPIKPAPKMAAQAPAKTQEPVLSEPVPPKPAPKRIQRAARAKQNKNAAPMTETAPEMAAPAGASGQLRSKPAPEKAPQKQIQRLAQATKIKEAAPMDAAGPSQIRGMVQRRVFKLVQVSGEVNHNHVTWLVSHEMAKVQDCLFKAKTRNPSKQHLFKTEFIWQENRIAVSDLSPNQYMAACLVSILNQGDLIRPEGKGKSFSLILTLTSP</sequence>
<dbReference type="InterPro" id="IPR027383">
    <property type="entry name" value="Znf_put"/>
</dbReference>
<evidence type="ECO:0000256" key="2">
    <source>
        <dbReference type="SAM" id="Phobius"/>
    </source>
</evidence>
<evidence type="ECO:0000256" key="1">
    <source>
        <dbReference type="SAM" id="MobiDB-lite"/>
    </source>
</evidence>
<evidence type="ECO:0000313" key="5">
    <source>
        <dbReference type="Proteomes" id="UP000032233"/>
    </source>
</evidence>
<keyword evidence="5" id="KW-1185">Reference proteome</keyword>
<keyword evidence="2" id="KW-0812">Transmembrane</keyword>